<dbReference type="Gene3D" id="3.30.70.270">
    <property type="match status" value="1"/>
</dbReference>
<feature type="domain" description="HD-GYP" evidence="2">
    <location>
        <begin position="451"/>
        <end position="646"/>
    </location>
</feature>
<dbReference type="InterPro" id="IPR003607">
    <property type="entry name" value="HD/PDEase_dom"/>
</dbReference>
<dbReference type="SMART" id="SM00471">
    <property type="entry name" value="HDc"/>
    <property type="match status" value="1"/>
</dbReference>
<dbReference type="PROSITE" id="PS51832">
    <property type="entry name" value="HD_GYP"/>
    <property type="match status" value="1"/>
</dbReference>
<dbReference type="SUPFAM" id="SSF109604">
    <property type="entry name" value="HD-domain/PDEase-like"/>
    <property type="match status" value="1"/>
</dbReference>
<name>A0A4V3CFU9_9FIRM</name>
<dbReference type="CDD" id="cd01949">
    <property type="entry name" value="GGDEF"/>
    <property type="match status" value="1"/>
</dbReference>
<dbReference type="InterPro" id="IPR029016">
    <property type="entry name" value="GAF-like_dom_sf"/>
</dbReference>
<feature type="domain" description="GGDEF" evidence="1">
    <location>
        <begin position="330"/>
        <end position="464"/>
    </location>
</feature>
<dbReference type="InterPro" id="IPR000160">
    <property type="entry name" value="GGDEF_dom"/>
</dbReference>
<evidence type="ECO:0000313" key="4">
    <source>
        <dbReference type="Proteomes" id="UP000295064"/>
    </source>
</evidence>
<dbReference type="SUPFAM" id="SSF55073">
    <property type="entry name" value="Nucleotide cyclase"/>
    <property type="match status" value="1"/>
</dbReference>
<sequence length="651" mass="74273">MNKEKQLNNLTALGLETAVFLTDNSTDPLIYDKTARLLYNGLEDLIDQLRFYVIDGQRKNFKEKVIYSEIGWRPGYDLIPFYQLPEEIKEDKDILKFEDNNQPFLLIPLVSGQHLLGLMEFRLQKDLGSELLLEIKEMALAISLGLSSMIFKLDTIRSKEKVDISIEINSQLQVIDDLDTLITTFMEMIIKKFRFDRVTTFIFNEDQKIIHGEGINEKEEKYLLTDYPELPDLSNDFTPLENGLGYWFPLKTNTAVVGVVLFDNIYTLHPFSDLILDSLRILCSQFANSINNIRLFSDLQKSAFYDSLTGLHNRAYLDKVLPSYSEEEYLPLAVIVGDVNGLKITNDVFGHDAGDQILKSIANILSEAVTSEDLIIRWGGDEFFLFLPGRNKTYAENMCKTIKEACRRENNSKIKLSISLGTAVRKSLEDDLETVMQKAEDRMYRHKLLETKEFRRSLIKSLKETLEERCQEDEGHGERMSKLALVLGEEMGLRGTELDDLKALAVLHDIGKVAVDNSILNKAGPLTEEEWRQVKKHSEAGYRIAKASFELSQIAVYILSHHENWDGSGYPLGKKGTEIPLLSRIISVVDAYDVMTHHRSYKKTLSHQEAVEELKHCAGQQFDPEIVDIFTAIIDDFQAAAENAPLKDSFI</sequence>
<dbReference type="PANTHER" id="PTHR45228:SF1">
    <property type="entry name" value="CYCLIC DI-GMP PHOSPHODIESTERASE TM_0186"/>
    <property type="match status" value="1"/>
</dbReference>
<gene>
    <name evidence="3" type="ORF">DFR79_101243</name>
</gene>
<dbReference type="Gene3D" id="3.30.450.40">
    <property type="match status" value="1"/>
</dbReference>
<dbReference type="Pfam" id="PF13487">
    <property type="entry name" value="HD_5"/>
    <property type="match status" value="1"/>
</dbReference>
<dbReference type="Gene3D" id="1.10.3210.10">
    <property type="entry name" value="Hypothetical protein af1432"/>
    <property type="match status" value="1"/>
</dbReference>
<dbReference type="Pfam" id="PF00990">
    <property type="entry name" value="GGDEF"/>
    <property type="match status" value="1"/>
</dbReference>
<evidence type="ECO:0000259" key="1">
    <source>
        <dbReference type="PROSITE" id="PS50887"/>
    </source>
</evidence>
<dbReference type="AlphaFoldDB" id="A0A4V3CFU9"/>
<reference evidence="3 4" key="1">
    <citation type="submission" date="2019-03" db="EMBL/GenBank/DDBJ databases">
        <title>Subsurface microbial communities from deep shales in Ohio and West Virginia, USA.</title>
        <authorList>
            <person name="Wrighton K."/>
        </authorList>
    </citation>
    <scope>NUCLEOTIDE SEQUENCE [LARGE SCALE GENOMIC DNA]</scope>
    <source>
        <strain evidence="3 4">MA284_T2</strain>
    </source>
</reference>
<dbReference type="InterPro" id="IPR043128">
    <property type="entry name" value="Rev_trsase/Diguanyl_cyclase"/>
</dbReference>
<dbReference type="EMBL" id="SNWX01000001">
    <property type="protein sequence ID" value="TDO95242.1"/>
    <property type="molecule type" value="Genomic_DNA"/>
</dbReference>
<organism evidence="3 4">
    <name type="scientific">Halanaerobium saccharolyticum</name>
    <dbReference type="NCBI Taxonomy" id="43595"/>
    <lineage>
        <taxon>Bacteria</taxon>
        <taxon>Bacillati</taxon>
        <taxon>Bacillota</taxon>
        <taxon>Clostridia</taxon>
        <taxon>Halanaerobiales</taxon>
        <taxon>Halanaerobiaceae</taxon>
        <taxon>Halanaerobium</taxon>
    </lineage>
</organism>
<dbReference type="OrthoDB" id="9804747at2"/>
<dbReference type="SMART" id="SM00267">
    <property type="entry name" value="GGDEF"/>
    <property type="match status" value="1"/>
</dbReference>
<dbReference type="RefSeq" id="WP_133513672.1">
    <property type="nucleotide sequence ID" value="NZ_SNWX01000001.1"/>
</dbReference>
<protein>
    <submittedName>
        <fullName evidence="3">Diguanylate cyclase (GGDEF)-like protein</fullName>
    </submittedName>
</protein>
<dbReference type="CDD" id="cd00077">
    <property type="entry name" value="HDc"/>
    <property type="match status" value="1"/>
</dbReference>
<comment type="caution">
    <text evidence="3">The sequence shown here is derived from an EMBL/GenBank/DDBJ whole genome shotgun (WGS) entry which is preliminary data.</text>
</comment>
<dbReference type="SUPFAM" id="SSF55781">
    <property type="entry name" value="GAF domain-like"/>
    <property type="match status" value="1"/>
</dbReference>
<evidence type="ECO:0000313" key="3">
    <source>
        <dbReference type="EMBL" id="TDO95242.1"/>
    </source>
</evidence>
<dbReference type="InterPro" id="IPR037522">
    <property type="entry name" value="HD_GYP_dom"/>
</dbReference>
<dbReference type="NCBIfam" id="TIGR00254">
    <property type="entry name" value="GGDEF"/>
    <property type="match status" value="1"/>
</dbReference>
<proteinExistence type="predicted"/>
<dbReference type="Proteomes" id="UP000295064">
    <property type="component" value="Unassembled WGS sequence"/>
</dbReference>
<dbReference type="InterPro" id="IPR029787">
    <property type="entry name" value="Nucleotide_cyclase"/>
</dbReference>
<dbReference type="InterPro" id="IPR052020">
    <property type="entry name" value="Cyclic_di-GMP/3'3'-cGAMP_PDE"/>
</dbReference>
<evidence type="ECO:0000259" key="2">
    <source>
        <dbReference type="PROSITE" id="PS51832"/>
    </source>
</evidence>
<dbReference type="PANTHER" id="PTHR45228">
    <property type="entry name" value="CYCLIC DI-GMP PHOSPHODIESTERASE TM_0186-RELATED"/>
    <property type="match status" value="1"/>
</dbReference>
<dbReference type="PROSITE" id="PS50887">
    <property type="entry name" value="GGDEF"/>
    <property type="match status" value="1"/>
</dbReference>
<accession>A0A4V3CFU9</accession>